<evidence type="ECO:0000259" key="13">
    <source>
        <dbReference type="Pfam" id="PF02932"/>
    </source>
</evidence>
<dbReference type="InterPro" id="IPR006029">
    <property type="entry name" value="Neurotrans-gated_channel_TM"/>
</dbReference>
<dbReference type="GO" id="GO:0004888">
    <property type="term" value="F:transmembrane signaling receptor activity"/>
    <property type="evidence" value="ECO:0007669"/>
    <property type="project" value="InterPro"/>
</dbReference>
<comment type="similarity">
    <text evidence="11">Belongs to the ligand-gated ion channel (TC 1.A.9) family.</text>
</comment>
<evidence type="ECO:0000256" key="3">
    <source>
        <dbReference type="ARBA" id="ARBA00022448"/>
    </source>
</evidence>
<dbReference type="InterPro" id="IPR036719">
    <property type="entry name" value="Neuro-gated_channel_TM_sf"/>
</dbReference>
<feature type="transmembrane region" description="Helical" evidence="11">
    <location>
        <begin position="273"/>
        <end position="296"/>
    </location>
</feature>
<evidence type="ECO:0000256" key="6">
    <source>
        <dbReference type="ARBA" id="ARBA00022729"/>
    </source>
</evidence>
<evidence type="ECO:0000256" key="9">
    <source>
        <dbReference type="ARBA" id="ARBA00023136"/>
    </source>
</evidence>
<dbReference type="OMA" id="AAFCWPP"/>
<protein>
    <recommendedName>
        <fullName evidence="17">Neurotransmitter-gated ion-channel ligand-binding domain-containing protein</fullName>
    </recommendedName>
</protein>
<evidence type="ECO:0000256" key="1">
    <source>
        <dbReference type="ARBA" id="ARBA00004141"/>
    </source>
</evidence>
<dbReference type="InterPro" id="IPR006202">
    <property type="entry name" value="Neur_chan_lig-bd"/>
</dbReference>
<dbReference type="STRING" id="283909.R7T7D4"/>
<dbReference type="Gene3D" id="1.20.58.390">
    <property type="entry name" value="Neurotransmitter-gated ion-channel transmembrane domain"/>
    <property type="match status" value="1"/>
</dbReference>
<dbReference type="InterPro" id="IPR018000">
    <property type="entry name" value="Neurotransmitter_ion_chnl_CS"/>
</dbReference>
<dbReference type="InterPro" id="IPR006028">
    <property type="entry name" value="GABAA/Glycine_rcpt"/>
</dbReference>
<keyword evidence="7 11" id="KW-1133">Transmembrane helix</keyword>
<comment type="subcellular location">
    <subcellularLocation>
        <location evidence="2">Cell membrane</location>
    </subcellularLocation>
    <subcellularLocation>
        <location evidence="1">Membrane</location>
        <topology evidence="1">Multi-pass membrane protein</topology>
    </subcellularLocation>
</comment>
<comment type="caution">
    <text evidence="11">Lacks conserved residue(s) required for the propagation of feature annotation.</text>
</comment>
<keyword evidence="3 11" id="KW-0813">Transport</keyword>
<dbReference type="OrthoDB" id="407674at2759"/>
<dbReference type="Pfam" id="PF02932">
    <property type="entry name" value="Neur_chan_memb"/>
    <property type="match status" value="1"/>
</dbReference>
<dbReference type="AlphaFoldDB" id="R7T7D4"/>
<dbReference type="InterPro" id="IPR036734">
    <property type="entry name" value="Neur_chan_lig-bd_sf"/>
</dbReference>
<reference evidence="14 16" key="2">
    <citation type="journal article" date="2013" name="Nature">
        <title>Insights into bilaterian evolution from three spiralian genomes.</title>
        <authorList>
            <person name="Simakov O."/>
            <person name="Marletaz F."/>
            <person name="Cho S.J."/>
            <person name="Edsinger-Gonzales E."/>
            <person name="Havlak P."/>
            <person name="Hellsten U."/>
            <person name="Kuo D.H."/>
            <person name="Larsson T."/>
            <person name="Lv J."/>
            <person name="Arendt D."/>
            <person name="Savage R."/>
            <person name="Osoegawa K."/>
            <person name="de Jong P."/>
            <person name="Grimwood J."/>
            <person name="Chapman J.A."/>
            <person name="Shapiro H."/>
            <person name="Aerts A."/>
            <person name="Otillar R.P."/>
            <person name="Terry A.Y."/>
            <person name="Boore J.L."/>
            <person name="Grigoriev I.V."/>
            <person name="Lindberg D.R."/>
            <person name="Seaver E.C."/>
            <person name="Weisblat D.A."/>
            <person name="Putnam N.H."/>
            <person name="Rokhsar D.S."/>
        </authorList>
    </citation>
    <scope>NUCLEOTIDE SEQUENCE</scope>
    <source>
        <strain evidence="14 16">I ESC-2004</strain>
    </source>
</reference>
<gene>
    <name evidence="14" type="ORF">CAPTEDRAFT_127582</name>
</gene>
<dbReference type="FunFam" id="2.70.170.10:FF:000065">
    <property type="entry name" value="Glutamate-gated chloride channel, putative"/>
    <property type="match status" value="1"/>
</dbReference>
<dbReference type="CDD" id="cd18987">
    <property type="entry name" value="LGIC_ECD_anion"/>
    <property type="match status" value="1"/>
</dbReference>
<evidence type="ECO:0000313" key="16">
    <source>
        <dbReference type="Proteomes" id="UP000014760"/>
    </source>
</evidence>
<keyword evidence="4" id="KW-1003">Cell membrane</keyword>
<evidence type="ECO:0000256" key="7">
    <source>
        <dbReference type="ARBA" id="ARBA00022989"/>
    </source>
</evidence>
<dbReference type="GO" id="GO:0005230">
    <property type="term" value="F:extracellular ligand-gated monoatomic ion channel activity"/>
    <property type="evidence" value="ECO:0007669"/>
    <property type="project" value="InterPro"/>
</dbReference>
<dbReference type="CDD" id="cd19049">
    <property type="entry name" value="LGIC_TM_anion"/>
    <property type="match status" value="1"/>
</dbReference>
<dbReference type="EnsemblMetazoa" id="CapteT127582">
    <property type="protein sequence ID" value="CapteP127582"/>
    <property type="gene ID" value="CapteG127582"/>
</dbReference>
<dbReference type="SUPFAM" id="SSF90112">
    <property type="entry name" value="Neurotransmitter-gated ion-channel transmembrane pore"/>
    <property type="match status" value="1"/>
</dbReference>
<dbReference type="EMBL" id="KB311417">
    <property type="protein sequence ID" value="ELT89318.1"/>
    <property type="molecule type" value="Genomic_DNA"/>
</dbReference>
<keyword evidence="6" id="KW-0732">Signal</keyword>
<evidence type="ECO:0000256" key="4">
    <source>
        <dbReference type="ARBA" id="ARBA00022475"/>
    </source>
</evidence>
<keyword evidence="16" id="KW-1185">Reference proteome</keyword>
<feature type="domain" description="Neurotransmitter-gated ion-channel ligand-binding" evidence="12">
    <location>
        <begin position="4"/>
        <end position="168"/>
    </location>
</feature>
<dbReference type="PRINTS" id="PR00253">
    <property type="entry name" value="GABAARECEPTR"/>
</dbReference>
<reference evidence="15" key="3">
    <citation type="submission" date="2015-06" db="UniProtKB">
        <authorList>
            <consortium name="EnsemblMetazoa"/>
        </authorList>
    </citation>
    <scope>IDENTIFICATION</scope>
</reference>
<dbReference type="EMBL" id="AMQN01003282">
    <property type="status" value="NOT_ANNOTATED_CDS"/>
    <property type="molecule type" value="Genomic_DNA"/>
</dbReference>
<evidence type="ECO:0000259" key="12">
    <source>
        <dbReference type="Pfam" id="PF02931"/>
    </source>
</evidence>
<evidence type="ECO:0008006" key="17">
    <source>
        <dbReference type="Google" id="ProtNLM"/>
    </source>
</evidence>
<dbReference type="SUPFAM" id="SSF63712">
    <property type="entry name" value="Nicotinic receptor ligand binding domain-like"/>
    <property type="match status" value="1"/>
</dbReference>
<evidence type="ECO:0000313" key="15">
    <source>
        <dbReference type="EnsemblMetazoa" id="CapteP127582"/>
    </source>
</evidence>
<keyword evidence="5 11" id="KW-0812">Transmembrane</keyword>
<dbReference type="PANTHER" id="PTHR18945">
    <property type="entry name" value="NEUROTRANSMITTER GATED ION CHANNEL"/>
    <property type="match status" value="1"/>
</dbReference>
<dbReference type="PRINTS" id="PR00252">
    <property type="entry name" value="NRIONCHANNEL"/>
</dbReference>
<dbReference type="HOGENOM" id="CLU_010920_1_4_1"/>
<feature type="transmembrane region" description="Helical" evidence="11">
    <location>
        <begin position="208"/>
        <end position="232"/>
    </location>
</feature>
<feature type="domain" description="Neurotransmitter-gated ion-channel transmembrane" evidence="13">
    <location>
        <begin position="215"/>
        <end position="317"/>
    </location>
</feature>
<feature type="non-terminal residue" evidence="14">
    <location>
        <position position="1"/>
    </location>
</feature>
<organism evidence="14">
    <name type="scientific">Capitella teleta</name>
    <name type="common">Polychaete worm</name>
    <dbReference type="NCBI Taxonomy" id="283909"/>
    <lineage>
        <taxon>Eukaryota</taxon>
        <taxon>Metazoa</taxon>
        <taxon>Spiralia</taxon>
        <taxon>Lophotrochozoa</taxon>
        <taxon>Annelida</taxon>
        <taxon>Polychaeta</taxon>
        <taxon>Sedentaria</taxon>
        <taxon>Scolecida</taxon>
        <taxon>Capitellidae</taxon>
        <taxon>Capitella</taxon>
    </lineage>
</organism>
<name>R7T7D4_CAPTE</name>
<proteinExistence type="inferred from homology"/>
<dbReference type="NCBIfam" id="TIGR00860">
    <property type="entry name" value="LIC"/>
    <property type="match status" value="1"/>
</dbReference>
<feature type="transmembrane region" description="Helical" evidence="11">
    <location>
        <begin position="371"/>
        <end position="393"/>
    </location>
</feature>
<evidence type="ECO:0000313" key="14">
    <source>
        <dbReference type="EMBL" id="ELT89318.1"/>
    </source>
</evidence>
<dbReference type="InterPro" id="IPR038050">
    <property type="entry name" value="Neuro_actylchol_rec"/>
</dbReference>
<dbReference type="Pfam" id="PF02931">
    <property type="entry name" value="Neur_chan_LBD"/>
    <property type="match status" value="1"/>
</dbReference>
<evidence type="ECO:0000256" key="2">
    <source>
        <dbReference type="ARBA" id="ARBA00004236"/>
    </source>
</evidence>
<dbReference type="InterPro" id="IPR006201">
    <property type="entry name" value="Neur_channel"/>
</dbReference>
<accession>R7T7D4</accession>
<dbReference type="PROSITE" id="PS00236">
    <property type="entry name" value="NEUROTR_ION_CHANNEL"/>
    <property type="match status" value="1"/>
</dbReference>
<dbReference type="GO" id="GO:0005886">
    <property type="term" value="C:plasma membrane"/>
    <property type="evidence" value="ECO:0007669"/>
    <property type="project" value="UniProtKB-SubCell"/>
</dbReference>
<evidence type="ECO:0000256" key="5">
    <source>
        <dbReference type="ARBA" id="ARBA00022692"/>
    </source>
</evidence>
<dbReference type="Proteomes" id="UP000014760">
    <property type="component" value="Unassembled WGS sequence"/>
</dbReference>
<sequence length="398" mass="45212">SFLGQPLDVSINMNVNDISSISEVKMEFSVTLYLRQVWRDQRLAYEGLSNRSVTLNHNQFDRMWTPDVFIRNLKAGIFHTITVPNRLIRLSPDGTILYSQRLTLTLACDMILNKYPMDNQTCKIEFGSYAYTTEDIELKWRVNVTEVEVNPGISLPEYHLSNATHHICTKNFSSTGRVAQLVNESHLYSLNTGNFPCLRAHFHLERRLRAYVLSTYLPSLLVVLLSWVSFWIDLDAVPARISLGILTILTITTQGSGSNRSMPAVSFTKAIDVWMATCLVFVFGSFIEYSIVNVLARRVKHTHLMKARGQKCSCSTCIQVRASKSLCLVVGGAHGFMTSQQNCKKPMDTFRISPEPGGSGFSKKMKHNKALMVDIMSRVLFPLLFLIFNMIYWPLYLL</sequence>
<evidence type="ECO:0000256" key="10">
    <source>
        <dbReference type="ARBA" id="ARBA00023303"/>
    </source>
</evidence>
<keyword evidence="8 11" id="KW-0406">Ion transport</keyword>
<keyword evidence="10 11" id="KW-0407">Ion channel</keyword>
<evidence type="ECO:0000256" key="8">
    <source>
        <dbReference type="ARBA" id="ARBA00023065"/>
    </source>
</evidence>
<evidence type="ECO:0000256" key="11">
    <source>
        <dbReference type="RuleBase" id="RU000687"/>
    </source>
</evidence>
<reference evidence="16" key="1">
    <citation type="submission" date="2012-12" db="EMBL/GenBank/DDBJ databases">
        <authorList>
            <person name="Hellsten U."/>
            <person name="Grimwood J."/>
            <person name="Chapman J.A."/>
            <person name="Shapiro H."/>
            <person name="Aerts A."/>
            <person name="Otillar R.P."/>
            <person name="Terry A.Y."/>
            <person name="Boore J.L."/>
            <person name="Simakov O."/>
            <person name="Marletaz F."/>
            <person name="Cho S.-J."/>
            <person name="Edsinger-Gonzales E."/>
            <person name="Havlak P."/>
            <person name="Kuo D.-H."/>
            <person name="Larsson T."/>
            <person name="Lv J."/>
            <person name="Arendt D."/>
            <person name="Savage R."/>
            <person name="Osoegawa K."/>
            <person name="de Jong P."/>
            <person name="Lindberg D.R."/>
            <person name="Seaver E.C."/>
            <person name="Weisblat D.A."/>
            <person name="Putnam N.H."/>
            <person name="Grigoriev I.V."/>
            <person name="Rokhsar D.S."/>
        </authorList>
    </citation>
    <scope>NUCLEOTIDE SEQUENCE</scope>
    <source>
        <strain evidence="16">I ESC-2004</strain>
    </source>
</reference>
<keyword evidence="9 11" id="KW-0472">Membrane</keyword>
<dbReference type="Gene3D" id="2.70.170.10">
    <property type="entry name" value="Neurotransmitter-gated ion-channel ligand-binding domain"/>
    <property type="match status" value="1"/>
</dbReference>